<reference evidence="1" key="1">
    <citation type="journal article" date="2015" name="Nature">
        <title>Complex archaea that bridge the gap between prokaryotes and eukaryotes.</title>
        <authorList>
            <person name="Spang A."/>
            <person name="Saw J.H."/>
            <person name="Jorgensen S.L."/>
            <person name="Zaremba-Niedzwiedzka K."/>
            <person name="Martijn J."/>
            <person name="Lind A.E."/>
            <person name="van Eijk R."/>
            <person name="Schleper C."/>
            <person name="Guy L."/>
            <person name="Ettema T.J."/>
        </authorList>
    </citation>
    <scope>NUCLEOTIDE SEQUENCE</scope>
</reference>
<sequence length="330" mass="34581">MSVFTRGSVKFKNIEIAQGGVRIGIGGSMPLPPTTDYFVDGTLGGAGNSGLGWGTSVALKTIDQAFTKANVLATRGRFRIFVAPAGYTEDPVTPLNAKASFGQLIAVNPTPGNTFGAAWWTGSNAGEACLTVRARGWYIAGFEFDALADAECIVIGGGDTGTNGAGLMLEDNLFVGQNQGLAGVDWQSGVAGNPHVTIRNNGFYGFTSGSTAGKCLSCTVSGIDQPRFALIEHNWFGDSDNLIDMNPRGFKESIIRYNSFYTNGANQNPDEIIDNTGGNDTQVYGNKFPEPYTTAGGYVAGTNDNWAGNMAEDVAGEAANGWTYADPATA</sequence>
<comment type="caution">
    <text evidence="1">The sequence shown here is derived from an EMBL/GenBank/DDBJ whole genome shotgun (WGS) entry which is preliminary data.</text>
</comment>
<dbReference type="SUPFAM" id="SSF51126">
    <property type="entry name" value="Pectin lyase-like"/>
    <property type="match status" value="1"/>
</dbReference>
<dbReference type="AlphaFoldDB" id="A0A0F9EA21"/>
<evidence type="ECO:0000313" key="1">
    <source>
        <dbReference type="EMBL" id="KKL20903.1"/>
    </source>
</evidence>
<protein>
    <recommendedName>
        <fullName evidence="2">Right handed beta helix domain-containing protein</fullName>
    </recommendedName>
</protein>
<dbReference type="EMBL" id="LAZR01037924">
    <property type="protein sequence ID" value="KKL20903.1"/>
    <property type="molecule type" value="Genomic_DNA"/>
</dbReference>
<accession>A0A0F9EA21</accession>
<name>A0A0F9EA21_9ZZZZ</name>
<gene>
    <name evidence="1" type="ORF">LCGC14_2450820</name>
</gene>
<evidence type="ECO:0008006" key="2">
    <source>
        <dbReference type="Google" id="ProtNLM"/>
    </source>
</evidence>
<proteinExistence type="predicted"/>
<organism evidence="1">
    <name type="scientific">marine sediment metagenome</name>
    <dbReference type="NCBI Taxonomy" id="412755"/>
    <lineage>
        <taxon>unclassified sequences</taxon>
        <taxon>metagenomes</taxon>
        <taxon>ecological metagenomes</taxon>
    </lineage>
</organism>
<dbReference type="InterPro" id="IPR011050">
    <property type="entry name" value="Pectin_lyase_fold/virulence"/>
</dbReference>